<proteinExistence type="predicted"/>
<name>A0A7R8WGR9_9CRUS</name>
<gene>
    <name evidence="2" type="ORF">CTOB1V02_LOCUS8551</name>
</gene>
<reference evidence="2" key="1">
    <citation type="submission" date="2020-11" db="EMBL/GenBank/DDBJ databases">
        <authorList>
            <person name="Tran Van P."/>
        </authorList>
    </citation>
    <scope>NUCLEOTIDE SEQUENCE</scope>
</reference>
<dbReference type="OrthoDB" id="6362012at2759"/>
<dbReference type="Gene3D" id="2.10.80.10">
    <property type="entry name" value="Lipase, subunit A"/>
    <property type="match status" value="1"/>
</dbReference>
<evidence type="ECO:0000256" key="1">
    <source>
        <dbReference type="SAM" id="MobiDB-lite"/>
    </source>
</evidence>
<protein>
    <submittedName>
        <fullName evidence="2">Uncharacterized protein</fullName>
    </submittedName>
</protein>
<organism evidence="2">
    <name type="scientific">Cyprideis torosa</name>
    <dbReference type="NCBI Taxonomy" id="163714"/>
    <lineage>
        <taxon>Eukaryota</taxon>
        <taxon>Metazoa</taxon>
        <taxon>Ecdysozoa</taxon>
        <taxon>Arthropoda</taxon>
        <taxon>Crustacea</taxon>
        <taxon>Oligostraca</taxon>
        <taxon>Ostracoda</taxon>
        <taxon>Podocopa</taxon>
        <taxon>Podocopida</taxon>
        <taxon>Cytherocopina</taxon>
        <taxon>Cytheroidea</taxon>
        <taxon>Cytherideidae</taxon>
        <taxon>Cyprideis</taxon>
    </lineage>
</organism>
<feature type="compositionally biased region" description="Basic and acidic residues" evidence="1">
    <location>
        <begin position="164"/>
        <end position="175"/>
    </location>
</feature>
<dbReference type="EMBL" id="OB662884">
    <property type="protein sequence ID" value="CAD7230695.1"/>
    <property type="molecule type" value="Genomic_DNA"/>
</dbReference>
<accession>A0A7R8WGR9</accession>
<dbReference type="AlphaFoldDB" id="A0A7R8WGR9"/>
<feature type="region of interest" description="Disordered" evidence="1">
    <location>
        <begin position="144"/>
        <end position="175"/>
    </location>
</feature>
<sequence length="175" mass="19620">MWKVEFRSTDSCRSLCTAFLWRAVLLVAFCEWTPSVVALSGIGFLALPLKPPGYPCQDNEDCGFDTDHYRAIPCCLMVDVEHGRPVGICQPSLTLGELCAPGERLRDFYGYNVYQTSCPCHRGLRCVPAQQWYTPEMVLVNMNPTCRSPEDEDASSSSSVRTRVTTEEPSRVTRV</sequence>
<evidence type="ECO:0000313" key="2">
    <source>
        <dbReference type="EMBL" id="CAD7230695.1"/>
    </source>
</evidence>